<gene>
    <name evidence="1" type="ORF">MAE02_32520</name>
</gene>
<name>A0A512BU89_9HYPH</name>
<evidence type="ECO:0000313" key="1">
    <source>
        <dbReference type="EMBL" id="GEO15556.1"/>
    </source>
</evidence>
<dbReference type="AlphaFoldDB" id="A0A512BU89"/>
<evidence type="ECO:0000313" key="2">
    <source>
        <dbReference type="Proteomes" id="UP000321085"/>
    </source>
</evidence>
<proteinExistence type="predicted"/>
<sequence length="50" mass="5349">MLETSRIGGKLAGAQLDLRYRMLIPSAGMIRIRFDGSTAMPSLSLVLGSP</sequence>
<dbReference type="EMBL" id="BJYU01000044">
    <property type="protein sequence ID" value="GEO15556.1"/>
    <property type="molecule type" value="Genomic_DNA"/>
</dbReference>
<comment type="caution">
    <text evidence="1">The sequence shown here is derived from an EMBL/GenBank/DDBJ whole genome shotgun (WGS) entry which is preliminary data.</text>
</comment>
<reference evidence="1 2" key="1">
    <citation type="submission" date="2019-07" db="EMBL/GenBank/DDBJ databases">
        <title>Whole genome shotgun sequence of Microvirga aerophila NBRC 106136.</title>
        <authorList>
            <person name="Hosoyama A."/>
            <person name="Uohara A."/>
            <person name="Ohji S."/>
            <person name="Ichikawa N."/>
        </authorList>
    </citation>
    <scope>NUCLEOTIDE SEQUENCE [LARGE SCALE GENOMIC DNA]</scope>
    <source>
        <strain evidence="1 2">NBRC 106136</strain>
    </source>
</reference>
<protein>
    <submittedName>
        <fullName evidence="1">Uncharacterized protein</fullName>
    </submittedName>
</protein>
<organism evidence="1 2">
    <name type="scientific">Microvirga aerophila</name>
    <dbReference type="NCBI Taxonomy" id="670291"/>
    <lineage>
        <taxon>Bacteria</taxon>
        <taxon>Pseudomonadati</taxon>
        <taxon>Pseudomonadota</taxon>
        <taxon>Alphaproteobacteria</taxon>
        <taxon>Hyphomicrobiales</taxon>
        <taxon>Methylobacteriaceae</taxon>
        <taxon>Microvirga</taxon>
    </lineage>
</organism>
<accession>A0A512BU89</accession>
<keyword evidence="2" id="KW-1185">Reference proteome</keyword>
<dbReference type="Proteomes" id="UP000321085">
    <property type="component" value="Unassembled WGS sequence"/>
</dbReference>